<dbReference type="AlphaFoldDB" id="A0A9P7B782"/>
<proteinExistence type="predicted"/>
<name>A0A9P7B782_RHOMI</name>
<gene>
    <name evidence="1" type="ORF">C6P46_003536</name>
</gene>
<evidence type="ECO:0000313" key="2">
    <source>
        <dbReference type="Proteomes" id="UP000777482"/>
    </source>
</evidence>
<reference evidence="1 2" key="1">
    <citation type="submission" date="2020-11" db="EMBL/GenBank/DDBJ databases">
        <title>Kefir isolates.</title>
        <authorList>
            <person name="Marcisauskas S."/>
            <person name="Kim Y."/>
            <person name="Blasche S."/>
        </authorList>
    </citation>
    <scope>NUCLEOTIDE SEQUENCE [LARGE SCALE GENOMIC DNA]</scope>
    <source>
        <strain evidence="1 2">KR</strain>
    </source>
</reference>
<keyword evidence="2" id="KW-1185">Reference proteome</keyword>
<dbReference type="EMBL" id="PUHQ01000029">
    <property type="protein sequence ID" value="KAG0662143.1"/>
    <property type="molecule type" value="Genomic_DNA"/>
</dbReference>
<evidence type="ECO:0000313" key="1">
    <source>
        <dbReference type="EMBL" id="KAG0662143.1"/>
    </source>
</evidence>
<protein>
    <submittedName>
        <fullName evidence="1">Uncharacterized protein</fullName>
    </submittedName>
</protein>
<comment type="caution">
    <text evidence="1">The sequence shown here is derived from an EMBL/GenBank/DDBJ whole genome shotgun (WGS) entry which is preliminary data.</text>
</comment>
<sequence>MADQAEAEAAARSRIISAHEHLLDLAHYERVLGAALPKPPSKAATLIRSARTTLSGALRCLNNCTGLTITFNQTGKWLEQRHNALRSAADTGSALPFDILLLGLGADVPLIDIEFAEKQLQNARALVNTRYDTPRGAGKQYDQWDQQIKDLQNLFETKMTSQQHVMLGIRAQLVTWAQTSPDLMAKEVFWALPVLAQRGLIEILNRLYQVLEPLMAENECEKALDLLMDTLEMVHHCTTRSHQDTRTLEELSSDAKNPRYFAPLDLPHSIPRHPNEANIQWPRHPQPVPSPVTPRSARLRIADLIHPPEQHQQNSLGTEPRMGIGHRAARHYGVNAADWNLRARRRWDLQEKDS</sequence>
<dbReference type="Proteomes" id="UP000777482">
    <property type="component" value="Unassembled WGS sequence"/>
</dbReference>
<organism evidence="1 2">
    <name type="scientific">Rhodotorula mucilaginosa</name>
    <name type="common">Yeast</name>
    <name type="synonym">Rhodotorula rubra</name>
    <dbReference type="NCBI Taxonomy" id="5537"/>
    <lineage>
        <taxon>Eukaryota</taxon>
        <taxon>Fungi</taxon>
        <taxon>Dikarya</taxon>
        <taxon>Basidiomycota</taxon>
        <taxon>Pucciniomycotina</taxon>
        <taxon>Microbotryomycetes</taxon>
        <taxon>Sporidiobolales</taxon>
        <taxon>Sporidiobolaceae</taxon>
        <taxon>Rhodotorula</taxon>
    </lineage>
</organism>
<accession>A0A9P7B782</accession>